<dbReference type="Proteomes" id="UP001208570">
    <property type="component" value="Unassembled WGS sequence"/>
</dbReference>
<accession>A0AAD9J1I5</accession>
<dbReference type="AlphaFoldDB" id="A0AAD9J1I5"/>
<organism evidence="2 3">
    <name type="scientific">Paralvinella palmiformis</name>
    <dbReference type="NCBI Taxonomy" id="53620"/>
    <lineage>
        <taxon>Eukaryota</taxon>
        <taxon>Metazoa</taxon>
        <taxon>Spiralia</taxon>
        <taxon>Lophotrochozoa</taxon>
        <taxon>Annelida</taxon>
        <taxon>Polychaeta</taxon>
        <taxon>Sedentaria</taxon>
        <taxon>Canalipalpata</taxon>
        <taxon>Terebellida</taxon>
        <taxon>Terebelliformia</taxon>
        <taxon>Alvinellidae</taxon>
        <taxon>Paralvinella</taxon>
    </lineage>
</organism>
<keyword evidence="3" id="KW-1185">Reference proteome</keyword>
<evidence type="ECO:0000313" key="3">
    <source>
        <dbReference type="Proteomes" id="UP001208570"/>
    </source>
</evidence>
<reference evidence="2" key="1">
    <citation type="journal article" date="2023" name="Mol. Biol. Evol.">
        <title>Third-Generation Sequencing Reveals the Adaptive Role of the Epigenome in Three Deep-Sea Polychaetes.</title>
        <authorList>
            <person name="Perez M."/>
            <person name="Aroh O."/>
            <person name="Sun Y."/>
            <person name="Lan Y."/>
            <person name="Juniper S.K."/>
            <person name="Young C.R."/>
            <person name="Angers B."/>
            <person name="Qian P.Y."/>
        </authorList>
    </citation>
    <scope>NUCLEOTIDE SEQUENCE</scope>
    <source>
        <strain evidence="2">P08H-3</strain>
    </source>
</reference>
<sequence length="346" mass="38293">HYISPNLGGTGTASPNAATTVFAYLSTPPQLRRRSRLLWRQGPCNLFEDIISTATVQILYQLGPNYIGSFQAPILVARIRKVYNKTDAKTIAKQLGMSAHENATPIRILHNSAAHLSGSARSFGSILMGYLGVRTFCPKPVARMIMNVGGTSALLGLIAMATDVEGLYAAVKALVCVVRSNKEASREMDRTKGYQTLAILFKKKHNLLNSHILHLTFSLVGTLDSRRETTIIPNKTAFEDLVCDLEVWREAPGDLQRSLYEHFYELLTESRFGQFMVSLLSSTNEKLLVIDVTPEFIGGKRPTPTEGDMFDTSGSPIMYNIKLRNLCLEMLLRLLTMPPTSNGINI</sequence>
<dbReference type="PANTHER" id="PTHR46108:SF4">
    <property type="entry name" value="BLUE CHEESE"/>
    <property type="match status" value="1"/>
</dbReference>
<comment type="caution">
    <text evidence="2">The sequence shown here is derived from an EMBL/GenBank/DDBJ whole genome shotgun (WGS) entry which is preliminary data.</text>
</comment>
<dbReference type="EMBL" id="JAODUP010000759">
    <property type="protein sequence ID" value="KAK2144411.1"/>
    <property type="molecule type" value="Genomic_DNA"/>
</dbReference>
<evidence type="ECO:0000256" key="1">
    <source>
        <dbReference type="ARBA" id="ARBA00022574"/>
    </source>
</evidence>
<gene>
    <name evidence="2" type="ORF">LSH36_759g01015</name>
</gene>
<name>A0AAD9J1I5_9ANNE</name>
<keyword evidence="1" id="KW-0853">WD repeat</keyword>
<dbReference type="PANTHER" id="PTHR46108">
    <property type="entry name" value="BLUE CHEESE"/>
    <property type="match status" value="1"/>
</dbReference>
<feature type="non-terminal residue" evidence="2">
    <location>
        <position position="346"/>
    </location>
</feature>
<feature type="non-terminal residue" evidence="2">
    <location>
        <position position="1"/>
    </location>
</feature>
<evidence type="ECO:0000313" key="2">
    <source>
        <dbReference type="EMBL" id="KAK2144411.1"/>
    </source>
</evidence>
<proteinExistence type="predicted"/>
<dbReference type="InterPro" id="IPR051944">
    <property type="entry name" value="BEACH_domain_protein"/>
</dbReference>
<protein>
    <submittedName>
        <fullName evidence="2">Uncharacterized protein</fullName>
    </submittedName>
</protein>